<evidence type="ECO:0000313" key="3">
    <source>
        <dbReference type="Proteomes" id="UP000076722"/>
    </source>
</evidence>
<protein>
    <recommendedName>
        <fullName evidence="1">F-box domain-containing protein</fullName>
    </recommendedName>
</protein>
<dbReference type="EMBL" id="KV419413">
    <property type="protein sequence ID" value="KZS91735.1"/>
    <property type="molecule type" value="Genomic_DNA"/>
</dbReference>
<name>A0A164SRM9_9AGAM</name>
<dbReference type="Pfam" id="PF12937">
    <property type="entry name" value="F-box-like"/>
    <property type="match status" value="1"/>
</dbReference>
<evidence type="ECO:0000313" key="2">
    <source>
        <dbReference type="EMBL" id="KZS91735.1"/>
    </source>
</evidence>
<accession>A0A164SRM9</accession>
<dbReference type="InterPro" id="IPR001810">
    <property type="entry name" value="F-box_dom"/>
</dbReference>
<dbReference type="OrthoDB" id="3224080at2759"/>
<dbReference type="Gene3D" id="1.20.1280.50">
    <property type="match status" value="1"/>
</dbReference>
<feature type="domain" description="F-box" evidence="1">
    <location>
        <begin position="47"/>
        <end position="105"/>
    </location>
</feature>
<sequence length="306" mass="35188">MPDAETTFQKFDAHRSLCQIASAQQDLLNVQHALTRVKTMHNLSIPIGRLPDELILEVFKFGITRRSPKSGDEDWKYNLHPAYFTCSRWRRIAINTPSLWSTIVLPSPDPFFRLLESRAISPSLTTQVSTKPLLRVFINMASTSRTRTVPLLAEHLLKIASRISYLWINWCEDDYIWESEILRVPDLSEFFGVCLKGGDFSALKVLDIDDGRVSHGRMPGINAPLLQKMRFYADVTTFPKFTADGTPATNLLSLELEWSLLDLDVRSRLGDRRHDRFHARHSHGEFIFFSSYSFFPCFFAMSQGHF</sequence>
<proteinExistence type="predicted"/>
<keyword evidence="3" id="KW-1185">Reference proteome</keyword>
<organism evidence="2 3">
    <name type="scientific">Sistotremastrum niveocremeum HHB9708</name>
    <dbReference type="NCBI Taxonomy" id="1314777"/>
    <lineage>
        <taxon>Eukaryota</taxon>
        <taxon>Fungi</taxon>
        <taxon>Dikarya</taxon>
        <taxon>Basidiomycota</taxon>
        <taxon>Agaricomycotina</taxon>
        <taxon>Agaricomycetes</taxon>
        <taxon>Sistotremastrales</taxon>
        <taxon>Sistotremastraceae</taxon>
        <taxon>Sertulicium</taxon>
        <taxon>Sertulicium niveocremeum</taxon>
    </lineage>
</organism>
<gene>
    <name evidence="2" type="ORF">SISNIDRAFT_467343</name>
</gene>
<evidence type="ECO:0000259" key="1">
    <source>
        <dbReference type="Pfam" id="PF12937"/>
    </source>
</evidence>
<reference evidence="2 3" key="1">
    <citation type="journal article" date="2016" name="Mol. Biol. Evol.">
        <title>Comparative Genomics of Early-Diverging Mushroom-Forming Fungi Provides Insights into the Origins of Lignocellulose Decay Capabilities.</title>
        <authorList>
            <person name="Nagy L.G."/>
            <person name="Riley R."/>
            <person name="Tritt A."/>
            <person name="Adam C."/>
            <person name="Daum C."/>
            <person name="Floudas D."/>
            <person name="Sun H."/>
            <person name="Yadav J.S."/>
            <person name="Pangilinan J."/>
            <person name="Larsson K.H."/>
            <person name="Matsuura K."/>
            <person name="Barry K."/>
            <person name="Labutti K."/>
            <person name="Kuo R."/>
            <person name="Ohm R.A."/>
            <person name="Bhattacharya S.S."/>
            <person name="Shirouzu T."/>
            <person name="Yoshinaga Y."/>
            <person name="Martin F.M."/>
            <person name="Grigoriev I.V."/>
            <person name="Hibbett D.S."/>
        </authorList>
    </citation>
    <scope>NUCLEOTIDE SEQUENCE [LARGE SCALE GENOMIC DNA]</scope>
    <source>
        <strain evidence="2 3">HHB9708</strain>
    </source>
</reference>
<dbReference type="AlphaFoldDB" id="A0A164SRM9"/>
<dbReference type="Proteomes" id="UP000076722">
    <property type="component" value="Unassembled WGS sequence"/>
</dbReference>